<accession>A0ACA9Q046</accession>
<dbReference type="EMBL" id="CAJVPT010041254">
    <property type="protein sequence ID" value="CAG8727506.1"/>
    <property type="molecule type" value="Genomic_DNA"/>
</dbReference>
<evidence type="ECO:0000313" key="1">
    <source>
        <dbReference type="EMBL" id="CAG8727506.1"/>
    </source>
</evidence>
<evidence type="ECO:0000313" key="2">
    <source>
        <dbReference type="Proteomes" id="UP000789525"/>
    </source>
</evidence>
<protein>
    <submittedName>
        <fullName evidence="1">4672_t:CDS:1</fullName>
    </submittedName>
</protein>
<gene>
    <name evidence="1" type="ORF">ACOLOM_LOCUS11448</name>
</gene>
<organism evidence="1 2">
    <name type="scientific">Acaulospora colombiana</name>
    <dbReference type="NCBI Taxonomy" id="27376"/>
    <lineage>
        <taxon>Eukaryota</taxon>
        <taxon>Fungi</taxon>
        <taxon>Fungi incertae sedis</taxon>
        <taxon>Mucoromycota</taxon>
        <taxon>Glomeromycotina</taxon>
        <taxon>Glomeromycetes</taxon>
        <taxon>Diversisporales</taxon>
        <taxon>Acaulosporaceae</taxon>
        <taxon>Acaulospora</taxon>
    </lineage>
</organism>
<comment type="caution">
    <text evidence="1">The sequence shown here is derived from an EMBL/GenBank/DDBJ whole genome shotgun (WGS) entry which is preliminary data.</text>
</comment>
<dbReference type="Proteomes" id="UP000789525">
    <property type="component" value="Unassembled WGS sequence"/>
</dbReference>
<reference evidence="1" key="1">
    <citation type="submission" date="2021-06" db="EMBL/GenBank/DDBJ databases">
        <authorList>
            <person name="Kallberg Y."/>
            <person name="Tangrot J."/>
            <person name="Rosling A."/>
        </authorList>
    </citation>
    <scope>NUCLEOTIDE SEQUENCE</scope>
    <source>
        <strain evidence="1">CL356</strain>
    </source>
</reference>
<name>A0ACA9Q046_9GLOM</name>
<proteinExistence type="predicted"/>
<keyword evidence="2" id="KW-1185">Reference proteome</keyword>
<sequence>MAVRIVKNGGDTNLLEAKSSGGLKNYVKSWLGGGGESEEAPKEEEESPVDSVLVVIGNGGGRPDAVSGPCAAALGYHVGPVTRVFGGVEGKVEEGGWDAAYWMDVSKPLNLDVTRLTFHSSFFEMTCFALSVNYVRMIATVNVGSAKSRARMNGWFEKWESEKKKRQKEGVDAERNGIVAYRHEEYW</sequence>